<dbReference type="SUPFAM" id="SSF56935">
    <property type="entry name" value="Porins"/>
    <property type="match status" value="1"/>
</dbReference>
<keyword evidence="6" id="KW-0408">Iron</keyword>
<keyword evidence="8 10" id="KW-0472">Membrane</keyword>
<dbReference type="InterPro" id="IPR039426">
    <property type="entry name" value="TonB-dep_rcpt-like"/>
</dbReference>
<accession>A0A125MMW4</accession>
<evidence type="ECO:0000256" key="6">
    <source>
        <dbReference type="ARBA" id="ARBA00023004"/>
    </source>
</evidence>
<keyword evidence="4" id="KW-0406">Ion transport</keyword>
<comment type="caution">
    <text evidence="15">The sequence shown here is derived from an EMBL/GenBank/DDBJ whole genome shotgun (WGS) entry which is preliminary data.</text>
</comment>
<keyword evidence="15" id="KW-0675">Receptor</keyword>
<evidence type="ECO:0000313" key="16">
    <source>
        <dbReference type="Proteomes" id="UP000023435"/>
    </source>
</evidence>
<dbReference type="EMBL" id="JAJA02000001">
    <property type="protein sequence ID" value="KWS04687.1"/>
    <property type="molecule type" value="Genomic_DNA"/>
</dbReference>
<reference evidence="15 16" key="1">
    <citation type="journal article" date="2014" name="Genome Announc.">
        <title>Draft Genome Sequence of Lysobacter capsici AZ78, a Bacterium Antagonistic to Plant-Pathogenic Oomycetes.</title>
        <authorList>
            <person name="Puopolo G."/>
            <person name="Sonego P."/>
            <person name="Engelen K."/>
            <person name="Pertot I."/>
        </authorList>
    </citation>
    <scope>NUCLEOTIDE SEQUENCE [LARGE SCALE GENOMIC DNA]</scope>
    <source>
        <strain evidence="15 16">AZ78</strain>
    </source>
</reference>
<dbReference type="Gene3D" id="2.170.130.10">
    <property type="entry name" value="TonB-dependent receptor, plug domain"/>
    <property type="match status" value="1"/>
</dbReference>
<dbReference type="AlphaFoldDB" id="A0A125MMW4"/>
<dbReference type="Gene3D" id="3.55.50.30">
    <property type="match status" value="1"/>
</dbReference>
<keyword evidence="9 10" id="KW-0998">Cell outer membrane</keyword>
<dbReference type="GO" id="GO:0009279">
    <property type="term" value="C:cell outer membrane"/>
    <property type="evidence" value="ECO:0007669"/>
    <property type="project" value="UniProtKB-SubCell"/>
</dbReference>
<feature type="region of interest" description="Disordered" evidence="12">
    <location>
        <begin position="112"/>
        <end position="133"/>
    </location>
</feature>
<evidence type="ECO:0000256" key="9">
    <source>
        <dbReference type="ARBA" id="ARBA00023237"/>
    </source>
</evidence>
<evidence type="ECO:0000259" key="14">
    <source>
        <dbReference type="SMART" id="SM00965"/>
    </source>
</evidence>
<evidence type="ECO:0000256" key="7">
    <source>
        <dbReference type="ARBA" id="ARBA00023077"/>
    </source>
</evidence>
<dbReference type="InterPro" id="IPR011662">
    <property type="entry name" value="Secretin/TonB_short_N"/>
</dbReference>
<dbReference type="InterPro" id="IPR037066">
    <property type="entry name" value="Plug_dom_sf"/>
</dbReference>
<comment type="similarity">
    <text evidence="10 11">Belongs to the TonB-dependent receptor family.</text>
</comment>
<dbReference type="Pfam" id="PF07660">
    <property type="entry name" value="STN"/>
    <property type="match status" value="1"/>
</dbReference>
<evidence type="ECO:0000256" key="11">
    <source>
        <dbReference type="RuleBase" id="RU003357"/>
    </source>
</evidence>
<evidence type="ECO:0000256" key="3">
    <source>
        <dbReference type="ARBA" id="ARBA00022452"/>
    </source>
</evidence>
<dbReference type="PROSITE" id="PS52016">
    <property type="entry name" value="TONB_DEPENDENT_REC_3"/>
    <property type="match status" value="1"/>
</dbReference>
<dbReference type="InterPro" id="IPR000531">
    <property type="entry name" value="Beta-barrel_TonB"/>
</dbReference>
<dbReference type="SMART" id="SM00965">
    <property type="entry name" value="STN"/>
    <property type="match status" value="1"/>
</dbReference>
<keyword evidence="2 10" id="KW-0813">Transport</keyword>
<name>A0A125MMW4_9GAMM</name>
<evidence type="ECO:0000256" key="10">
    <source>
        <dbReference type="PROSITE-ProRule" id="PRU01360"/>
    </source>
</evidence>
<feature type="domain" description="Secretin/TonB short N-terminal" evidence="14">
    <location>
        <begin position="55"/>
        <end position="106"/>
    </location>
</feature>
<evidence type="ECO:0000256" key="12">
    <source>
        <dbReference type="SAM" id="MobiDB-lite"/>
    </source>
</evidence>
<evidence type="ECO:0000256" key="2">
    <source>
        <dbReference type="ARBA" id="ARBA00022448"/>
    </source>
</evidence>
<dbReference type="OrthoDB" id="6276154at2"/>
<dbReference type="PANTHER" id="PTHR47234">
    <property type="match status" value="1"/>
</dbReference>
<dbReference type="Proteomes" id="UP000023435">
    <property type="component" value="Unassembled WGS sequence"/>
</dbReference>
<protein>
    <submittedName>
        <fullName evidence="15">TonB-dependent receptor</fullName>
    </submittedName>
</protein>
<dbReference type="RefSeq" id="WP_036108844.1">
    <property type="nucleotide sequence ID" value="NZ_JAJA02000001.1"/>
</dbReference>
<dbReference type="GO" id="GO:0006826">
    <property type="term" value="P:iron ion transport"/>
    <property type="evidence" value="ECO:0007669"/>
    <property type="project" value="UniProtKB-KW"/>
</dbReference>
<dbReference type="PANTHER" id="PTHR47234:SF1">
    <property type="entry name" value="TONB-DEPENDENT RECEPTOR"/>
    <property type="match status" value="1"/>
</dbReference>
<keyword evidence="3 10" id="KW-1134">Transmembrane beta strand</keyword>
<comment type="subcellular location">
    <subcellularLocation>
        <location evidence="1 10">Cell outer membrane</location>
        <topology evidence="1 10">Multi-pass membrane protein</topology>
    </subcellularLocation>
</comment>
<evidence type="ECO:0000256" key="1">
    <source>
        <dbReference type="ARBA" id="ARBA00004571"/>
    </source>
</evidence>
<feature type="chain" id="PRO_5007178084" evidence="13">
    <location>
        <begin position="23"/>
        <end position="950"/>
    </location>
</feature>
<keyword evidence="13" id="KW-0732">Signal</keyword>
<gene>
    <name evidence="15" type="ORF">AZ78_2237</name>
</gene>
<keyword evidence="4" id="KW-0410">Iron transport</keyword>
<dbReference type="InterPro" id="IPR012910">
    <property type="entry name" value="Plug_dom"/>
</dbReference>
<feature type="signal peptide" evidence="13">
    <location>
        <begin position="1"/>
        <end position="22"/>
    </location>
</feature>
<keyword evidence="5 10" id="KW-0812">Transmembrane</keyword>
<evidence type="ECO:0000313" key="15">
    <source>
        <dbReference type="EMBL" id="KWS04687.1"/>
    </source>
</evidence>
<evidence type="ECO:0000256" key="8">
    <source>
        <dbReference type="ARBA" id="ARBA00023136"/>
    </source>
</evidence>
<dbReference type="Gene3D" id="2.40.170.20">
    <property type="entry name" value="TonB-dependent receptor, beta-barrel domain"/>
    <property type="match status" value="1"/>
</dbReference>
<dbReference type="Pfam" id="PF00593">
    <property type="entry name" value="TonB_dep_Rec_b-barrel"/>
    <property type="match status" value="1"/>
</dbReference>
<keyword evidence="16" id="KW-1185">Reference proteome</keyword>
<dbReference type="Pfam" id="PF07715">
    <property type="entry name" value="Plug"/>
    <property type="match status" value="1"/>
</dbReference>
<evidence type="ECO:0000256" key="5">
    <source>
        <dbReference type="ARBA" id="ARBA00022692"/>
    </source>
</evidence>
<evidence type="ECO:0000256" key="13">
    <source>
        <dbReference type="SAM" id="SignalP"/>
    </source>
</evidence>
<dbReference type="InterPro" id="IPR036942">
    <property type="entry name" value="Beta-barrel_TonB_sf"/>
</dbReference>
<sequence length="950" mass="104389">MAKISYAFIVSVALTFASQAGAFPAAADDFPADGYNIPAGALDDALNEFARRHHLQISYSPALVARRRSRGLRGAGSVREGLARLLEGTGLTAVAVKPNVYLLQASARPARPEPAPVPAAKPMATAKPPVPTELDTVHVTGTRIGRADFESSLPLTLITNEQIRASGHQTLFDLLRLMPGMTGHHPRNVATEGGATQVPSAAAASASLYSLGPRATLFLVDGRRMANYGLVSTDMGALTDLNGIPLSMVDHIEIAHGGASAIYGADAMAGVVNIILKKDYRGAEVGGSFGVSQRGDAEQQRAYASFGERTPGDGSIFVSIDHYTRNPLIGSQRRWSTLDQRFDGQRDLRVPSGFTLGNFVVAPAPGCEGGEAVQESAACSLDIPRYVSLQPGITSNAFYTHFRQPLGDNAEFYADLRATRVSLEMQNAPFYASVQLPEGHPDSFKPFPFLNLNYWFSELGPVRNRSVTTTRDYTAGIKGYRGKWEWDVSLSRRRNKVVNRIDGLIDEPALFGTESDPAVSTFRFSKTEENPPEVLAAISPRTTLGGEVVLDTVSGSIEGPLFALPAGDLKVAAGFEARHERVRNRPDDAFIKGKIALAQEADSRDASRNTSAIYAEFNAPLHEKLWVNAAWRLDRDAGYGKQISPMFGVRWQPLRSLALRGSFGEGYRAPTLAELRRPLVVDNQAFVRSDATTQPCLIDYGDYCQVVQRAVINPDLRPETSTSRSLGLIWTPNEDFTVTVNRYRIRRNNEILAIDAASRPDLFPKALIRDADGYLDTVETYLDNVGSTEVRGWEIDAEYRHQTQRWGNLSFRINGHYMDHLLRRLHPKEREYDFSGYGTPNNTVLGSVRWSYRDWIATLNLRYMGHATVGIQPGQDCVLLGEPGRCRTPSATLVGFDVAYGGFDKWLIGLNVSNLNDRRPVNYDYSFGGYSIVDDDPVGRYYLVSAVYRF</sequence>
<proteinExistence type="inferred from homology"/>
<keyword evidence="7 11" id="KW-0798">TonB box</keyword>
<evidence type="ECO:0000256" key="4">
    <source>
        <dbReference type="ARBA" id="ARBA00022496"/>
    </source>
</evidence>
<organism evidence="15 16">
    <name type="scientific">Lysobacter capsici AZ78</name>
    <dbReference type="NCBI Taxonomy" id="1444315"/>
    <lineage>
        <taxon>Bacteria</taxon>
        <taxon>Pseudomonadati</taxon>
        <taxon>Pseudomonadota</taxon>
        <taxon>Gammaproteobacteria</taxon>
        <taxon>Lysobacterales</taxon>
        <taxon>Lysobacteraceae</taxon>
        <taxon>Lysobacter</taxon>
    </lineage>
</organism>